<comment type="caution">
    <text evidence="1">The sequence shown here is derived from an EMBL/GenBank/DDBJ whole genome shotgun (WGS) entry which is preliminary data.</text>
</comment>
<organism evidence="1">
    <name type="scientific">bioreactor metagenome</name>
    <dbReference type="NCBI Taxonomy" id="1076179"/>
    <lineage>
        <taxon>unclassified sequences</taxon>
        <taxon>metagenomes</taxon>
        <taxon>ecological metagenomes</taxon>
    </lineage>
</organism>
<dbReference type="AlphaFoldDB" id="A0A645CW56"/>
<accession>A0A645CW56</accession>
<reference evidence="1" key="1">
    <citation type="submission" date="2019-08" db="EMBL/GenBank/DDBJ databases">
        <authorList>
            <person name="Kucharzyk K."/>
            <person name="Murdoch R.W."/>
            <person name="Higgins S."/>
            <person name="Loffler F."/>
        </authorList>
    </citation>
    <scope>NUCLEOTIDE SEQUENCE</scope>
</reference>
<evidence type="ECO:0000313" key="1">
    <source>
        <dbReference type="EMBL" id="MPM81141.1"/>
    </source>
</evidence>
<name>A0A645CW56_9ZZZZ</name>
<sequence>MVLCDQFFDVRQYQYATTRHAGQLGNHQTFARAGWQDDNRRGAVVAKMVERGVHGFFLVRAKSKNHGLTIINNNKE</sequence>
<dbReference type="EMBL" id="VSSQ01030571">
    <property type="protein sequence ID" value="MPM81141.1"/>
    <property type="molecule type" value="Genomic_DNA"/>
</dbReference>
<gene>
    <name evidence="1" type="ORF">SDC9_128193</name>
</gene>
<proteinExistence type="predicted"/>
<protein>
    <submittedName>
        <fullName evidence="1">Uncharacterized protein</fullName>
    </submittedName>
</protein>